<dbReference type="STRING" id="582899.Hden_3177"/>
<feature type="active site" description="Nucleophile" evidence="7">
    <location>
        <position position="160"/>
    </location>
</feature>
<dbReference type="CDD" id="cd16913">
    <property type="entry name" value="YkuD_like"/>
    <property type="match status" value="1"/>
</dbReference>
<protein>
    <submittedName>
        <fullName evidence="10">ErfK/YbiS/YcfS/YnhG family protein</fullName>
    </submittedName>
</protein>
<evidence type="ECO:0000256" key="8">
    <source>
        <dbReference type="SAM" id="SignalP"/>
    </source>
</evidence>
<keyword evidence="11" id="KW-1185">Reference proteome</keyword>
<accession>D8JW93</accession>
<sequence length="321" mass="35626">MLTRVSLTWRAAVQTAVMAGAVLLAACSNTPTIPPPSEVPLSKDAISLLAKKGMQSGSPIFVRIFKEESELEIWKQRDDGRFYHFKTYPICNWSGEIGPKLTYGDRQAPEGFYSVTPGLMNPNSKYYLSFNLGYPNAYDRSWNRTGDSVMVHGNCRSAGCYAMTDALMEEIYGLSREALKAGQTSFQVQALPFRMTDARMAREKNSKWLTYWKTLKQGYDYFEKYRVPPNVVVCERRYVVGVQAQSRPDADGPCPPFSRPALTAFTPLPEPAEVDVAKGNKLKGIANPDLEPTLADINAAKQRQSAQAIQSMPGMPVANAN</sequence>
<dbReference type="EMBL" id="CP002083">
    <property type="protein sequence ID" value="ADJ24972.1"/>
    <property type="molecule type" value="Genomic_DNA"/>
</dbReference>
<evidence type="ECO:0000259" key="9">
    <source>
        <dbReference type="PROSITE" id="PS52029"/>
    </source>
</evidence>
<dbReference type="InterPro" id="IPR038063">
    <property type="entry name" value="Transpep_catalytic_dom"/>
</dbReference>
<evidence type="ECO:0000256" key="6">
    <source>
        <dbReference type="ARBA" id="ARBA00023316"/>
    </source>
</evidence>
<gene>
    <name evidence="10" type="ordered locus">Hden_3177</name>
</gene>
<evidence type="ECO:0000256" key="3">
    <source>
        <dbReference type="ARBA" id="ARBA00022679"/>
    </source>
</evidence>
<feature type="signal peptide" evidence="8">
    <location>
        <begin position="1"/>
        <end position="25"/>
    </location>
</feature>
<dbReference type="Proteomes" id="UP000002033">
    <property type="component" value="Chromosome"/>
</dbReference>
<dbReference type="Pfam" id="PF03734">
    <property type="entry name" value="YkuD"/>
    <property type="match status" value="1"/>
</dbReference>
<comment type="similarity">
    <text evidence="2">Belongs to the YkuD family.</text>
</comment>
<dbReference type="RefSeq" id="WP_013217131.1">
    <property type="nucleotide sequence ID" value="NC_014313.1"/>
</dbReference>
<evidence type="ECO:0000256" key="4">
    <source>
        <dbReference type="ARBA" id="ARBA00022960"/>
    </source>
</evidence>
<reference evidence="11" key="1">
    <citation type="journal article" date="2011" name="J. Bacteriol.">
        <title>Genome sequences of eight morphologically diverse alphaproteobacteria.</title>
        <authorList>
            <consortium name="US DOE Joint Genome Institute"/>
            <person name="Brown P.J."/>
            <person name="Kysela D.T."/>
            <person name="Buechlein A."/>
            <person name="Hemmerich C."/>
            <person name="Brun Y.V."/>
        </authorList>
    </citation>
    <scope>NUCLEOTIDE SEQUENCE [LARGE SCALE GENOMIC DNA]</scope>
    <source>
        <strain evidence="11">ATCC 51888 / DSM 1869 / NCIB 11706 / TK 0415</strain>
    </source>
</reference>
<name>D8JW93_HYPDA</name>
<feature type="domain" description="L,D-TPase catalytic" evidence="9">
    <location>
        <begin position="60"/>
        <end position="191"/>
    </location>
</feature>
<dbReference type="PROSITE" id="PS51257">
    <property type="entry name" value="PROKAR_LIPOPROTEIN"/>
    <property type="match status" value="1"/>
</dbReference>
<evidence type="ECO:0000256" key="1">
    <source>
        <dbReference type="ARBA" id="ARBA00004752"/>
    </source>
</evidence>
<keyword evidence="8" id="KW-0732">Signal</keyword>
<dbReference type="eggNOG" id="COG3034">
    <property type="taxonomic scope" value="Bacteria"/>
</dbReference>
<dbReference type="KEGG" id="hdn:Hden_3177"/>
<evidence type="ECO:0000256" key="2">
    <source>
        <dbReference type="ARBA" id="ARBA00005992"/>
    </source>
</evidence>
<dbReference type="PANTHER" id="PTHR36699:SF1">
    <property type="entry name" value="L,D-TRANSPEPTIDASE YAFK-RELATED"/>
    <property type="match status" value="1"/>
</dbReference>
<dbReference type="GO" id="GO:0009252">
    <property type="term" value="P:peptidoglycan biosynthetic process"/>
    <property type="evidence" value="ECO:0007669"/>
    <property type="project" value="UniProtKB-UniPathway"/>
</dbReference>
<dbReference type="AlphaFoldDB" id="D8JW93"/>
<keyword evidence="4 7" id="KW-0133">Cell shape</keyword>
<feature type="active site" description="Proton donor/acceptor" evidence="7">
    <location>
        <position position="152"/>
    </location>
</feature>
<dbReference type="PROSITE" id="PS52029">
    <property type="entry name" value="LD_TPASE"/>
    <property type="match status" value="1"/>
</dbReference>
<dbReference type="HOGENOM" id="CLU_032558_0_0_5"/>
<dbReference type="GO" id="GO:0016740">
    <property type="term" value="F:transferase activity"/>
    <property type="evidence" value="ECO:0007669"/>
    <property type="project" value="UniProtKB-KW"/>
</dbReference>
<dbReference type="UniPathway" id="UPA00219"/>
<dbReference type="OrthoDB" id="9809748at2"/>
<comment type="pathway">
    <text evidence="1 7">Cell wall biogenesis; peptidoglycan biosynthesis.</text>
</comment>
<feature type="chain" id="PRO_5003116449" evidence="8">
    <location>
        <begin position="26"/>
        <end position="321"/>
    </location>
</feature>
<keyword evidence="3" id="KW-0808">Transferase</keyword>
<dbReference type="GO" id="GO:0071555">
    <property type="term" value="P:cell wall organization"/>
    <property type="evidence" value="ECO:0007669"/>
    <property type="project" value="UniProtKB-UniRule"/>
</dbReference>
<evidence type="ECO:0000256" key="5">
    <source>
        <dbReference type="ARBA" id="ARBA00022984"/>
    </source>
</evidence>
<dbReference type="PANTHER" id="PTHR36699">
    <property type="entry name" value="LD-TRANSPEPTIDASE"/>
    <property type="match status" value="1"/>
</dbReference>
<dbReference type="InterPro" id="IPR005490">
    <property type="entry name" value="LD_TPept_cat_dom"/>
</dbReference>
<evidence type="ECO:0000256" key="7">
    <source>
        <dbReference type="PROSITE-ProRule" id="PRU01373"/>
    </source>
</evidence>
<evidence type="ECO:0000313" key="10">
    <source>
        <dbReference type="EMBL" id="ADJ24972.1"/>
    </source>
</evidence>
<keyword evidence="5 7" id="KW-0573">Peptidoglycan synthesis</keyword>
<evidence type="ECO:0000313" key="11">
    <source>
        <dbReference type="Proteomes" id="UP000002033"/>
    </source>
</evidence>
<dbReference type="GO" id="GO:0008360">
    <property type="term" value="P:regulation of cell shape"/>
    <property type="evidence" value="ECO:0007669"/>
    <property type="project" value="UniProtKB-UniRule"/>
</dbReference>
<dbReference type="SUPFAM" id="SSF141523">
    <property type="entry name" value="L,D-transpeptidase catalytic domain-like"/>
    <property type="match status" value="1"/>
</dbReference>
<keyword evidence="6 7" id="KW-0961">Cell wall biogenesis/degradation</keyword>
<organism evidence="10 11">
    <name type="scientific">Hyphomicrobium denitrificans (strain ATCC 51888 / DSM 1869 / NCIMB 11706 / TK 0415)</name>
    <dbReference type="NCBI Taxonomy" id="582899"/>
    <lineage>
        <taxon>Bacteria</taxon>
        <taxon>Pseudomonadati</taxon>
        <taxon>Pseudomonadota</taxon>
        <taxon>Alphaproteobacteria</taxon>
        <taxon>Hyphomicrobiales</taxon>
        <taxon>Hyphomicrobiaceae</taxon>
        <taxon>Hyphomicrobium</taxon>
    </lineage>
</organism>
<dbReference type="GO" id="GO:0004180">
    <property type="term" value="F:carboxypeptidase activity"/>
    <property type="evidence" value="ECO:0007669"/>
    <property type="project" value="UniProtKB-ARBA"/>
</dbReference>
<dbReference type="MEROPS" id="C82.A01"/>
<proteinExistence type="inferred from homology"/>